<dbReference type="GO" id="GO:0005634">
    <property type="term" value="C:nucleus"/>
    <property type="evidence" value="ECO:0007669"/>
    <property type="project" value="UniProtKB-SubCell"/>
</dbReference>
<feature type="zinc finger region" description="C3H1-type" evidence="11">
    <location>
        <begin position="209"/>
        <end position="238"/>
    </location>
</feature>
<dbReference type="GO" id="GO:0008270">
    <property type="term" value="F:zinc ion binding"/>
    <property type="evidence" value="ECO:0007669"/>
    <property type="project" value="UniProtKB-KW"/>
</dbReference>
<dbReference type="Pfam" id="PF25261">
    <property type="entry name" value="zf-CCCH_PARP12"/>
    <property type="match status" value="1"/>
</dbReference>
<proteinExistence type="inferred from homology"/>
<protein>
    <submittedName>
        <fullName evidence="14">Uncharacterized protein</fullName>
    </submittedName>
</protein>
<dbReference type="PANTHER" id="PTHR45740">
    <property type="entry name" value="POLY [ADP-RIBOSE] POLYMERASE"/>
    <property type="match status" value="1"/>
</dbReference>
<evidence type="ECO:0000259" key="13">
    <source>
        <dbReference type="PROSITE" id="PS50918"/>
    </source>
</evidence>
<feature type="domain" description="WWE" evidence="13">
    <location>
        <begin position="398"/>
        <end position="487"/>
    </location>
</feature>
<evidence type="ECO:0000256" key="8">
    <source>
        <dbReference type="ARBA" id="ARBA00022833"/>
    </source>
</evidence>
<feature type="domain" description="C3H1-type" evidence="12">
    <location>
        <begin position="209"/>
        <end position="238"/>
    </location>
</feature>
<dbReference type="Gene3D" id="3.30.1370.210">
    <property type="match status" value="1"/>
</dbReference>
<dbReference type="Gene3D" id="4.10.1000.10">
    <property type="entry name" value="Zinc finger, CCCH-type"/>
    <property type="match status" value="1"/>
</dbReference>
<dbReference type="InterPro" id="IPR057602">
    <property type="entry name" value="Zfn-CCCH_PARP12"/>
</dbReference>
<feature type="zinc finger region" description="C3H1-type" evidence="11">
    <location>
        <begin position="239"/>
        <end position="261"/>
    </location>
</feature>
<organism evidence="14 15">
    <name type="scientific">Denticeps clupeoides</name>
    <name type="common">denticle herring</name>
    <dbReference type="NCBI Taxonomy" id="299321"/>
    <lineage>
        <taxon>Eukaryota</taxon>
        <taxon>Metazoa</taxon>
        <taxon>Chordata</taxon>
        <taxon>Craniata</taxon>
        <taxon>Vertebrata</taxon>
        <taxon>Euteleostomi</taxon>
        <taxon>Actinopterygii</taxon>
        <taxon>Neopterygii</taxon>
        <taxon>Teleostei</taxon>
        <taxon>Clupei</taxon>
        <taxon>Clupeiformes</taxon>
        <taxon>Denticipitoidei</taxon>
        <taxon>Denticipitidae</taxon>
        <taxon>Denticeps</taxon>
    </lineage>
</organism>
<dbReference type="Ensembl" id="ENSDCDT00010014057.1">
    <property type="protein sequence ID" value="ENSDCDP00010013339.1"/>
    <property type="gene ID" value="ENSDCDG00010006092.1"/>
</dbReference>
<dbReference type="InterPro" id="IPR000571">
    <property type="entry name" value="Znf_CCCH"/>
</dbReference>
<feature type="zinc finger region" description="C3H1-type" evidence="11">
    <location>
        <begin position="312"/>
        <end position="339"/>
    </location>
</feature>
<dbReference type="Gene3D" id="3.30.720.50">
    <property type="match status" value="1"/>
</dbReference>
<evidence type="ECO:0000256" key="3">
    <source>
        <dbReference type="ARBA" id="ARBA00022490"/>
    </source>
</evidence>
<evidence type="ECO:0000256" key="4">
    <source>
        <dbReference type="ARBA" id="ARBA00022553"/>
    </source>
</evidence>
<dbReference type="InterPro" id="IPR004170">
    <property type="entry name" value="WWE_dom"/>
</dbReference>
<reference evidence="14 15" key="1">
    <citation type="submission" date="2020-06" db="EMBL/GenBank/DDBJ databases">
        <authorList>
            <consortium name="Wellcome Sanger Institute Data Sharing"/>
        </authorList>
    </citation>
    <scope>NUCLEOTIDE SEQUENCE [LARGE SCALE GENOMIC DNA]</scope>
</reference>
<dbReference type="PANTHER" id="PTHR45740:SF13">
    <property type="entry name" value="POLY (ADP-RIBOSE) POLYMERASE FAMILY, MEMBER 12B"/>
    <property type="match status" value="1"/>
</dbReference>
<dbReference type="Pfam" id="PF23466">
    <property type="entry name" value="WWE_4"/>
    <property type="match status" value="1"/>
</dbReference>
<dbReference type="AlphaFoldDB" id="A0AAY4AX16"/>
<evidence type="ECO:0000256" key="10">
    <source>
        <dbReference type="ARBA" id="ARBA00024347"/>
    </source>
</evidence>
<evidence type="ECO:0000313" key="14">
    <source>
        <dbReference type="Ensembl" id="ENSDCDP00010013339.1"/>
    </source>
</evidence>
<keyword evidence="6" id="KW-0677">Repeat</keyword>
<sequence length="504" mass="58738">MYVTMKYSKSNVLVLLFLKEPRRESYIPPQSSRWPQRHLMTCRSSFSFCQRRVCLCLEGVEMSNYGRVINHATSVLCSNKGSMELLQLYHRVFQRFDIEEDDFWYIVTSCPRFAVVRNSDQSGSDCIIVAKTSLRLCWNYPKQKCTKCQELHLCKYFIYGTCRYGKGRRQCKFSHDVWSEHNYPLLRECSLHELQEDDLFLLLLQNDSSLLPEVCSHYSKGSGPSGQCSFGDECSRLHLCLHFIQGDCIFGPRCKRLHSVDAVGRRLLQERGLGDDIIRNVPVIYQNVLRLSTYMPTSGGSRDAPVEILSQEDRNVICLHFIRRTCKFQEQCKRVHFNLPYKWEVFMDGHWIELRDMEEIERAYCNPQNTHSPCSSPIDFLAMMRGSDPVRRLSTISSVTKPPYYVLTTQWLWYYKGENSNWIEYGLMDDKGRVTSLSSRELEESFQSGSSSGITVTKGHRVYTINFHAGHFMEHFLPTILRNKLEDTGVNHHITTWILDYLAN</sequence>
<accession>A0AAY4AX16</accession>
<dbReference type="SUPFAM" id="SSF117839">
    <property type="entry name" value="WWE domain"/>
    <property type="match status" value="1"/>
</dbReference>
<keyword evidence="9" id="KW-0539">Nucleus</keyword>
<dbReference type="PROSITE" id="PS50918">
    <property type="entry name" value="WWE"/>
    <property type="match status" value="1"/>
</dbReference>
<evidence type="ECO:0000256" key="6">
    <source>
        <dbReference type="ARBA" id="ARBA00022737"/>
    </source>
</evidence>
<dbReference type="Proteomes" id="UP000694580">
    <property type="component" value="Chromosome 15"/>
</dbReference>
<dbReference type="GeneTree" id="ENSGT00940000164581"/>
<comment type="similarity">
    <text evidence="10">Belongs to the ARTD/PARP family.</text>
</comment>
<dbReference type="GO" id="GO:1990404">
    <property type="term" value="F:NAD+-protein mono-ADP-ribosyltransferase activity"/>
    <property type="evidence" value="ECO:0007669"/>
    <property type="project" value="TreeGrafter"/>
</dbReference>
<comment type="subcellular location">
    <subcellularLocation>
        <location evidence="2">Cytoplasm</location>
    </subcellularLocation>
    <subcellularLocation>
        <location evidence="1">Nucleus</location>
    </subcellularLocation>
</comment>
<dbReference type="InterPro" id="IPR056226">
    <property type="entry name" value="WH_PARP12"/>
</dbReference>
<keyword evidence="5 11" id="KW-0479">Metal-binding</keyword>
<dbReference type="PROSITE" id="PS50103">
    <property type="entry name" value="ZF_C3H1"/>
    <property type="match status" value="4"/>
</dbReference>
<dbReference type="Pfam" id="PF02825">
    <property type="entry name" value="WWE"/>
    <property type="match status" value="1"/>
</dbReference>
<reference evidence="14" key="3">
    <citation type="submission" date="2025-09" db="UniProtKB">
        <authorList>
            <consortium name="Ensembl"/>
        </authorList>
    </citation>
    <scope>IDENTIFICATION</scope>
</reference>
<feature type="domain" description="C3H1-type" evidence="12">
    <location>
        <begin position="239"/>
        <end position="261"/>
    </location>
</feature>
<evidence type="ECO:0000313" key="15">
    <source>
        <dbReference type="Proteomes" id="UP000694580"/>
    </source>
</evidence>
<feature type="domain" description="C3H1-type" evidence="12">
    <location>
        <begin position="312"/>
        <end position="339"/>
    </location>
</feature>
<evidence type="ECO:0000256" key="2">
    <source>
        <dbReference type="ARBA" id="ARBA00004496"/>
    </source>
</evidence>
<name>A0AAY4AX16_9TELE</name>
<keyword evidence="4" id="KW-0597">Phosphoprotein</keyword>
<evidence type="ECO:0000256" key="9">
    <source>
        <dbReference type="ARBA" id="ARBA00023242"/>
    </source>
</evidence>
<keyword evidence="7 11" id="KW-0863">Zinc-finger</keyword>
<evidence type="ECO:0000256" key="1">
    <source>
        <dbReference type="ARBA" id="ARBA00004123"/>
    </source>
</evidence>
<gene>
    <name evidence="14" type="primary">parp12b</name>
</gene>
<feature type="zinc finger region" description="C3H1-type" evidence="11">
    <location>
        <begin position="153"/>
        <end position="178"/>
    </location>
</feature>
<evidence type="ECO:0000256" key="5">
    <source>
        <dbReference type="ARBA" id="ARBA00022723"/>
    </source>
</evidence>
<dbReference type="GO" id="GO:0005737">
    <property type="term" value="C:cytoplasm"/>
    <property type="evidence" value="ECO:0007669"/>
    <property type="project" value="UniProtKB-SubCell"/>
</dbReference>
<reference evidence="14" key="2">
    <citation type="submission" date="2025-08" db="UniProtKB">
        <authorList>
            <consortium name="Ensembl"/>
        </authorList>
    </citation>
    <scope>IDENTIFICATION</scope>
</reference>
<evidence type="ECO:0000256" key="7">
    <source>
        <dbReference type="ARBA" id="ARBA00022771"/>
    </source>
</evidence>
<dbReference type="GO" id="GO:0003950">
    <property type="term" value="F:NAD+ poly-ADP-ribosyltransferase activity"/>
    <property type="evidence" value="ECO:0007669"/>
    <property type="project" value="TreeGrafter"/>
</dbReference>
<evidence type="ECO:0000259" key="12">
    <source>
        <dbReference type="PROSITE" id="PS50103"/>
    </source>
</evidence>
<feature type="domain" description="C3H1-type" evidence="12">
    <location>
        <begin position="153"/>
        <end position="178"/>
    </location>
</feature>
<keyword evidence="8 11" id="KW-0862">Zinc</keyword>
<evidence type="ECO:0000256" key="11">
    <source>
        <dbReference type="PROSITE-ProRule" id="PRU00723"/>
    </source>
</evidence>
<keyword evidence="3" id="KW-0963">Cytoplasm</keyword>
<keyword evidence="15" id="KW-1185">Reference proteome</keyword>
<dbReference type="InterPro" id="IPR051712">
    <property type="entry name" value="ARTD-AVP"/>
</dbReference>
<dbReference type="SMART" id="SM00356">
    <property type="entry name" value="ZnF_C3H1"/>
    <property type="match status" value="3"/>
</dbReference>
<dbReference type="Pfam" id="PF24356">
    <property type="entry name" value="WHD_PARP12"/>
    <property type="match status" value="1"/>
</dbReference>
<dbReference type="InterPro" id="IPR037197">
    <property type="entry name" value="WWE_dom_sf"/>
</dbReference>